<comment type="caution">
    <text evidence="1">The sequence shown here is derived from an EMBL/GenBank/DDBJ whole genome shotgun (WGS) entry which is preliminary data.</text>
</comment>
<dbReference type="Proteomes" id="UP001367508">
    <property type="component" value="Unassembled WGS sequence"/>
</dbReference>
<gene>
    <name evidence="1" type="ORF">VNO77_27247</name>
</gene>
<accession>A0AAN9KVF5</accession>
<organism evidence="1 2">
    <name type="scientific">Canavalia gladiata</name>
    <name type="common">Sword bean</name>
    <name type="synonym">Dolichos gladiatus</name>
    <dbReference type="NCBI Taxonomy" id="3824"/>
    <lineage>
        <taxon>Eukaryota</taxon>
        <taxon>Viridiplantae</taxon>
        <taxon>Streptophyta</taxon>
        <taxon>Embryophyta</taxon>
        <taxon>Tracheophyta</taxon>
        <taxon>Spermatophyta</taxon>
        <taxon>Magnoliopsida</taxon>
        <taxon>eudicotyledons</taxon>
        <taxon>Gunneridae</taxon>
        <taxon>Pentapetalae</taxon>
        <taxon>rosids</taxon>
        <taxon>fabids</taxon>
        <taxon>Fabales</taxon>
        <taxon>Fabaceae</taxon>
        <taxon>Papilionoideae</taxon>
        <taxon>50 kb inversion clade</taxon>
        <taxon>NPAAA clade</taxon>
        <taxon>indigoferoid/millettioid clade</taxon>
        <taxon>Phaseoleae</taxon>
        <taxon>Canavalia</taxon>
    </lineage>
</organism>
<proteinExistence type="predicted"/>
<protein>
    <submittedName>
        <fullName evidence="1">Uncharacterized protein</fullName>
    </submittedName>
</protein>
<reference evidence="1 2" key="1">
    <citation type="submission" date="2024-01" db="EMBL/GenBank/DDBJ databases">
        <title>The genomes of 5 underutilized Papilionoideae crops provide insights into root nodulation and disease resistanc.</title>
        <authorList>
            <person name="Jiang F."/>
        </authorList>
    </citation>
    <scope>NUCLEOTIDE SEQUENCE [LARGE SCALE GENOMIC DNA]</scope>
    <source>
        <strain evidence="1">LVBAO_FW01</strain>
        <tissue evidence="1">Leaves</tissue>
    </source>
</reference>
<evidence type="ECO:0000313" key="2">
    <source>
        <dbReference type="Proteomes" id="UP001367508"/>
    </source>
</evidence>
<keyword evidence="2" id="KW-1185">Reference proteome</keyword>
<sequence>MFTRRLQQEDIFLSLLRGYKEKGVLRGFPEKQKRKNLVNPVIVNKVPHYSLPCGVLQSCVLVVVFFS</sequence>
<dbReference type="EMBL" id="JAYMYQ010000006">
    <property type="protein sequence ID" value="KAK7323756.1"/>
    <property type="molecule type" value="Genomic_DNA"/>
</dbReference>
<evidence type="ECO:0000313" key="1">
    <source>
        <dbReference type="EMBL" id="KAK7323756.1"/>
    </source>
</evidence>
<dbReference type="AlphaFoldDB" id="A0AAN9KVF5"/>
<name>A0AAN9KVF5_CANGL</name>